<proteinExistence type="predicted"/>
<evidence type="ECO:0000256" key="1">
    <source>
        <dbReference type="ARBA" id="ARBA00022801"/>
    </source>
</evidence>
<dbReference type="Gene3D" id="3.40.630.10">
    <property type="entry name" value="Zn peptidases"/>
    <property type="match status" value="1"/>
</dbReference>
<accession>A0A4Q0NU37</accession>
<evidence type="ECO:0000313" key="5">
    <source>
        <dbReference type="EMBL" id="RXG13388.1"/>
    </source>
</evidence>
<evidence type="ECO:0000256" key="3">
    <source>
        <dbReference type="SAM" id="SignalP"/>
    </source>
</evidence>
<keyword evidence="1 5" id="KW-0378">Hydrolase</keyword>
<reference evidence="5 6" key="1">
    <citation type="submission" date="2018-07" db="EMBL/GenBank/DDBJ databases">
        <title>Leeuwenhoekiella genomics.</title>
        <authorList>
            <person name="Tahon G."/>
            <person name="Willems A."/>
        </authorList>
    </citation>
    <scope>NUCLEOTIDE SEQUENCE [LARGE SCALE GENOMIC DNA]</scope>
    <source>
        <strain evidence="5 6">R-50232</strain>
    </source>
</reference>
<dbReference type="InterPro" id="IPR017439">
    <property type="entry name" value="Amidohydrolase"/>
</dbReference>
<dbReference type="NCBIfam" id="TIGR01891">
    <property type="entry name" value="amidohydrolases"/>
    <property type="match status" value="1"/>
</dbReference>
<dbReference type="PANTHER" id="PTHR11014">
    <property type="entry name" value="PEPTIDASE M20 FAMILY MEMBER"/>
    <property type="match status" value="1"/>
</dbReference>
<keyword evidence="6" id="KW-1185">Reference proteome</keyword>
<dbReference type="SUPFAM" id="SSF55031">
    <property type="entry name" value="Bacterial exopeptidase dimerisation domain"/>
    <property type="match status" value="1"/>
</dbReference>
<gene>
    <name evidence="5" type="ORF">DSM04_105369</name>
</gene>
<dbReference type="PANTHER" id="PTHR11014:SF63">
    <property type="entry name" value="METALLOPEPTIDASE, PUTATIVE (AFU_ORTHOLOGUE AFUA_6G09600)-RELATED"/>
    <property type="match status" value="1"/>
</dbReference>
<dbReference type="Proteomes" id="UP000289821">
    <property type="component" value="Unassembled WGS sequence"/>
</dbReference>
<feature type="chain" id="PRO_5020449270" evidence="3">
    <location>
        <begin position="19"/>
        <end position="427"/>
    </location>
</feature>
<dbReference type="Pfam" id="PF07687">
    <property type="entry name" value="M20_dimer"/>
    <property type="match status" value="1"/>
</dbReference>
<feature type="signal peptide" evidence="3">
    <location>
        <begin position="1"/>
        <end position="18"/>
    </location>
</feature>
<dbReference type="RefSeq" id="WP_128762148.1">
    <property type="nucleotide sequence ID" value="NZ_QOVI01000005.1"/>
</dbReference>
<feature type="binding site" evidence="2">
    <location>
        <position position="133"/>
    </location>
    <ligand>
        <name>Mn(2+)</name>
        <dbReference type="ChEBI" id="CHEBI:29035"/>
        <label>2</label>
    </ligand>
</feature>
<name>A0A4Q0NU37_9FLAO</name>
<evidence type="ECO:0000256" key="2">
    <source>
        <dbReference type="PIRSR" id="PIRSR005962-1"/>
    </source>
</evidence>
<dbReference type="InterPro" id="IPR011650">
    <property type="entry name" value="Peptidase_M20_dimer"/>
</dbReference>
<comment type="caution">
    <text evidence="5">The sequence shown here is derived from an EMBL/GenBank/DDBJ whole genome shotgun (WGS) entry which is preliminary data.</text>
</comment>
<dbReference type="GO" id="GO:0046872">
    <property type="term" value="F:metal ion binding"/>
    <property type="evidence" value="ECO:0007669"/>
    <property type="project" value="UniProtKB-KW"/>
</dbReference>
<dbReference type="PIRSF" id="PIRSF005962">
    <property type="entry name" value="Pept_M20D_amidohydro"/>
    <property type="match status" value="1"/>
</dbReference>
<feature type="binding site" evidence="2">
    <location>
        <position position="131"/>
    </location>
    <ligand>
        <name>Mn(2+)</name>
        <dbReference type="ChEBI" id="CHEBI:29035"/>
        <label>2</label>
    </ligand>
</feature>
<dbReference type="GO" id="GO:0019877">
    <property type="term" value="P:diaminopimelate biosynthetic process"/>
    <property type="evidence" value="ECO:0007669"/>
    <property type="project" value="UniProtKB-ARBA"/>
</dbReference>
<dbReference type="InterPro" id="IPR002933">
    <property type="entry name" value="Peptidase_M20"/>
</dbReference>
<keyword evidence="3" id="KW-0732">Signal</keyword>
<sequence>MKKLHTLAFLTLGTAAFAQTPDPEITAAAEALEDQVIEWRHEIHEHPELSNREFETAAKIAKHLKSLGIEVETEVAKTGVVGILKGNHPGKVVALRADIDALPVTERNNLPFKSEVTATFMGEETGVMHACGHDTHVAILMGTAQILAENKDKIHGTVKFVFQPAEEGPPPGEEGGAALMIKEGVLKNPDVDAIFGLHINSATPVGTIAYKPGGTMAAVERFVVNIKGKQTHGSQPWGGVDPIYIASKIIDGFQSIISRESNLLVEPAVITVGKISGGVRFNIIPETAELIGTVRTLDPDMRELIIRRMTEMSEGLAKAYGGSATIEFQSNTAITYNDLALTEQMLPTLKSVAGEDHVKLVKATTGGEDFSYFQEEVPGFYFFLGGMTPGNTQAYPHHTPDFQIDDDGLLLGVKTMSQLTLDYLNAK</sequence>
<keyword evidence="2" id="KW-0479">Metal-binding</keyword>
<protein>
    <submittedName>
        <fullName evidence="5">Amidohydrolase</fullName>
    </submittedName>
</protein>
<dbReference type="AlphaFoldDB" id="A0A4Q0NU37"/>
<comment type="cofactor">
    <cofactor evidence="2">
        <name>Mn(2+)</name>
        <dbReference type="ChEBI" id="CHEBI:29035"/>
    </cofactor>
    <text evidence="2">The Mn(2+) ion enhances activity.</text>
</comment>
<feature type="binding site" evidence="2">
    <location>
        <position position="167"/>
    </location>
    <ligand>
        <name>Mn(2+)</name>
        <dbReference type="ChEBI" id="CHEBI:29035"/>
        <label>2</label>
    </ligand>
</feature>
<feature type="binding site" evidence="2">
    <location>
        <position position="398"/>
    </location>
    <ligand>
        <name>Mn(2+)</name>
        <dbReference type="ChEBI" id="CHEBI:29035"/>
        <label>2</label>
    </ligand>
</feature>
<evidence type="ECO:0000313" key="6">
    <source>
        <dbReference type="Proteomes" id="UP000289821"/>
    </source>
</evidence>
<dbReference type="Gene3D" id="3.30.70.360">
    <property type="match status" value="1"/>
</dbReference>
<feature type="domain" description="Peptidase M20 dimerisation" evidence="4">
    <location>
        <begin position="222"/>
        <end position="318"/>
    </location>
</feature>
<dbReference type="Pfam" id="PF01546">
    <property type="entry name" value="Peptidase_M20"/>
    <property type="match status" value="1"/>
</dbReference>
<dbReference type="EMBL" id="QOVI01000005">
    <property type="protein sequence ID" value="RXG13388.1"/>
    <property type="molecule type" value="Genomic_DNA"/>
</dbReference>
<evidence type="ECO:0000259" key="4">
    <source>
        <dbReference type="Pfam" id="PF07687"/>
    </source>
</evidence>
<keyword evidence="2" id="KW-0464">Manganese</keyword>
<dbReference type="GO" id="GO:0050118">
    <property type="term" value="F:N-acetyldiaminopimelate deacetylase activity"/>
    <property type="evidence" value="ECO:0007669"/>
    <property type="project" value="UniProtKB-ARBA"/>
</dbReference>
<dbReference type="SUPFAM" id="SSF53187">
    <property type="entry name" value="Zn-dependent exopeptidases"/>
    <property type="match status" value="1"/>
</dbReference>
<feature type="binding site" evidence="2">
    <location>
        <position position="198"/>
    </location>
    <ligand>
        <name>Mn(2+)</name>
        <dbReference type="ChEBI" id="CHEBI:29035"/>
        <label>2</label>
    </ligand>
</feature>
<organism evidence="5 6">
    <name type="scientific">Leeuwenhoekiella aestuarii</name>
    <dbReference type="NCBI Taxonomy" id="2249426"/>
    <lineage>
        <taxon>Bacteria</taxon>
        <taxon>Pseudomonadati</taxon>
        <taxon>Bacteroidota</taxon>
        <taxon>Flavobacteriia</taxon>
        <taxon>Flavobacteriales</taxon>
        <taxon>Flavobacteriaceae</taxon>
        <taxon>Leeuwenhoekiella</taxon>
    </lineage>
</organism>
<dbReference type="InterPro" id="IPR036264">
    <property type="entry name" value="Bact_exopeptidase_dim_dom"/>
</dbReference>
<dbReference type="FunFam" id="3.30.70.360:FF:000001">
    <property type="entry name" value="N-acetyldiaminopimelate deacetylase"/>
    <property type="match status" value="1"/>
</dbReference>
<dbReference type="OrthoDB" id="9776731at2"/>